<reference evidence="1" key="1">
    <citation type="journal article" date="2020" name="Nature">
        <title>Giant virus diversity and host interactions through global metagenomics.</title>
        <authorList>
            <person name="Schulz F."/>
            <person name="Roux S."/>
            <person name="Paez-Espino D."/>
            <person name="Jungbluth S."/>
            <person name="Walsh D.A."/>
            <person name="Denef V.J."/>
            <person name="McMahon K.D."/>
            <person name="Konstantinidis K.T."/>
            <person name="Eloe-Fadrosh E.A."/>
            <person name="Kyrpides N.C."/>
            <person name="Woyke T."/>
        </authorList>
    </citation>
    <scope>NUCLEOTIDE SEQUENCE</scope>
    <source>
        <strain evidence="1">GVMAG-S-1040241-154</strain>
    </source>
</reference>
<proteinExistence type="predicted"/>
<protein>
    <submittedName>
        <fullName evidence="1">Uncharacterized protein</fullName>
    </submittedName>
</protein>
<evidence type="ECO:0000313" key="1">
    <source>
        <dbReference type="EMBL" id="QHU07308.1"/>
    </source>
</evidence>
<organism evidence="1">
    <name type="scientific">viral metagenome</name>
    <dbReference type="NCBI Taxonomy" id="1070528"/>
    <lineage>
        <taxon>unclassified sequences</taxon>
        <taxon>metagenomes</taxon>
        <taxon>organismal metagenomes</taxon>
    </lineage>
</organism>
<name>A0A6C0JTS9_9ZZZZ</name>
<dbReference type="AlphaFoldDB" id="A0A6C0JTS9"/>
<accession>A0A6C0JTS9</accession>
<dbReference type="EMBL" id="MN740684">
    <property type="protein sequence ID" value="QHU07308.1"/>
    <property type="molecule type" value="Genomic_DNA"/>
</dbReference>
<sequence>MINVLNRCLEGINRIFVYIVNERFISQGQFYNCMTELLILFKSTFFEICNIYNKYILLPKLRGKIK</sequence>